<evidence type="ECO:0000313" key="3">
    <source>
        <dbReference type="EMBL" id="CAJ36444.1"/>
    </source>
</evidence>
<dbReference type="OrthoDB" id="11397at2157"/>
<reference evidence="3 4" key="1">
    <citation type="journal article" date="2006" name="Science">
        <title>Genome of rice cluster I archaea -- the key methane producers in the rice rhizosphere.</title>
        <authorList>
            <person name="Erkel C."/>
            <person name="Kube M."/>
            <person name="Reinhardt R."/>
            <person name="Liesack W."/>
        </authorList>
    </citation>
    <scope>NUCLEOTIDE SEQUENCE [LARGE SCALE GENOMIC DNA]</scope>
    <source>
        <strain evidence="4">DSM 22066 / NBRC 105507 / MRE50</strain>
    </source>
</reference>
<dbReference type="InterPro" id="IPR001623">
    <property type="entry name" value="DnaJ_domain"/>
</dbReference>
<dbReference type="PATRIC" id="fig|351160.9.peg.1794"/>
<protein>
    <recommendedName>
        <fullName evidence="2">J domain-containing protein</fullName>
    </recommendedName>
</protein>
<dbReference type="Proteomes" id="UP000000663">
    <property type="component" value="Chromosome"/>
</dbReference>
<name>Q0W599_METAR</name>
<feature type="transmembrane region" description="Helical" evidence="1">
    <location>
        <begin position="177"/>
        <end position="201"/>
    </location>
</feature>
<dbReference type="SUPFAM" id="SSF46565">
    <property type="entry name" value="Chaperone J-domain"/>
    <property type="match status" value="1"/>
</dbReference>
<evidence type="ECO:0000256" key="1">
    <source>
        <dbReference type="SAM" id="Phobius"/>
    </source>
</evidence>
<dbReference type="Gene3D" id="1.10.287.110">
    <property type="entry name" value="DnaJ domain"/>
    <property type="match status" value="1"/>
</dbReference>
<dbReference type="STRING" id="351160.RCIX1138"/>
<keyword evidence="1" id="KW-0812">Transmembrane</keyword>
<dbReference type="CDD" id="cd06257">
    <property type="entry name" value="DnaJ"/>
    <property type="match status" value="1"/>
</dbReference>
<gene>
    <name evidence="3" type="ORF">RCIX1138</name>
</gene>
<evidence type="ECO:0000259" key="2">
    <source>
        <dbReference type="PROSITE" id="PS50076"/>
    </source>
</evidence>
<dbReference type="InterPro" id="IPR036869">
    <property type="entry name" value="J_dom_sf"/>
</dbReference>
<dbReference type="EMBL" id="AM114193">
    <property type="protein sequence ID" value="CAJ36444.1"/>
    <property type="molecule type" value="Genomic_DNA"/>
</dbReference>
<keyword evidence="1" id="KW-0472">Membrane</keyword>
<dbReference type="GeneID" id="41395425"/>
<feature type="transmembrane region" description="Helical" evidence="1">
    <location>
        <begin position="143"/>
        <end position="165"/>
    </location>
</feature>
<accession>Q0W599</accession>
<dbReference type="RefSeq" id="WP_012036082.1">
    <property type="nucleotide sequence ID" value="NC_009464.1"/>
</dbReference>
<dbReference type="InterPro" id="IPR050817">
    <property type="entry name" value="DjlA_DnaK_co-chaperone"/>
</dbReference>
<dbReference type="PROSITE" id="PS50076">
    <property type="entry name" value="DNAJ_2"/>
    <property type="match status" value="1"/>
</dbReference>
<dbReference type="Pfam" id="PF00226">
    <property type="entry name" value="DnaJ"/>
    <property type="match status" value="1"/>
</dbReference>
<keyword evidence="1" id="KW-1133">Transmembrane helix</keyword>
<dbReference type="KEGG" id="rci:RCIX1138"/>
<feature type="transmembrane region" description="Helical" evidence="1">
    <location>
        <begin position="207"/>
        <end position="228"/>
    </location>
</feature>
<dbReference type="PANTHER" id="PTHR24074">
    <property type="entry name" value="CO-CHAPERONE PROTEIN DJLA"/>
    <property type="match status" value="1"/>
</dbReference>
<keyword evidence="4" id="KW-1185">Reference proteome</keyword>
<dbReference type="SMART" id="SM00271">
    <property type="entry name" value="DnaJ"/>
    <property type="match status" value="1"/>
</dbReference>
<organism evidence="3 4">
    <name type="scientific">Methanocella arvoryzae (strain DSM 22066 / NBRC 105507 / MRE50)</name>
    <dbReference type="NCBI Taxonomy" id="351160"/>
    <lineage>
        <taxon>Archaea</taxon>
        <taxon>Methanobacteriati</taxon>
        <taxon>Methanobacteriota</taxon>
        <taxon>Stenosarchaea group</taxon>
        <taxon>Methanomicrobia</taxon>
        <taxon>Methanocellales</taxon>
        <taxon>Methanocellaceae</taxon>
        <taxon>Methanocella</taxon>
    </lineage>
</organism>
<feature type="transmembrane region" description="Helical" evidence="1">
    <location>
        <begin position="112"/>
        <end position="137"/>
    </location>
</feature>
<sequence>MRTYYDVLGVGRDASPGEIKRAYHQLALHYHPDKNQSAEAAEKMRQLNEAYQTLSDPVARERYDAALRSPSPGYQTYRSTGYSGNTWADYGYEAPRHTNVYHHTVYFSFENLVAAAITGATIGAIIAVAFVFLGIRLDTRPGLVAALMLAAVATFAPPVLTVIQLRKSIGSDGEARMAGAIALAATLSIAVAGATIFTAIFGEPGLGLNPVCGCCGLAPAMAVAGWVIGGRVGKITRNIFPI</sequence>
<dbReference type="AlphaFoldDB" id="Q0W599"/>
<proteinExistence type="predicted"/>
<dbReference type="eggNOG" id="arCOG02846">
    <property type="taxonomic scope" value="Archaea"/>
</dbReference>
<evidence type="ECO:0000313" key="4">
    <source>
        <dbReference type="Proteomes" id="UP000000663"/>
    </source>
</evidence>
<dbReference type="PRINTS" id="PR00625">
    <property type="entry name" value="JDOMAIN"/>
</dbReference>
<feature type="domain" description="J" evidence="2">
    <location>
        <begin position="3"/>
        <end position="67"/>
    </location>
</feature>